<name>A0A0M3HNR3_ASCLU</name>
<sequence length="328" mass="37644">MLQPAGRLLLIVTIVRHSTVSSNPFQTNFVHFLSPASAHLHPVETVNENHAALPLSDEDESSVGKQVLKRGTAGRGRANLEAEKSEDVGAEQRYRSQEDSATNFFDVVPDQHSTKRLMPRKLSAYSRFRMKNNRRDESDASRDRDGRASDLILENRGEEISKMSENRVPHKHAVRSTINNVNPDYWHDDVWPYLGKKSARRNGRIRYLSPTVIGKKGVKENGTKKSDKKWWHNMQKNPQFPVDEDEEFEWGKSVGEQGKSGNGYLKKVENLAAREKESGRWSAHEYEREKAHGKDHIEQDKSNHENVENGIKDGIKKWHFRDETESKI</sequence>
<evidence type="ECO:0000256" key="1">
    <source>
        <dbReference type="SAM" id="MobiDB-lite"/>
    </source>
</evidence>
<dbReference type="AlphaFoldDB" id="A0A0M3HNR3"/>
<keyword evidence="2" id="KW-1185">Reference proteome</keyword>
<feature type="compositionally biased region" description="Basic and acidic residues" evidence="1">
    <location>
        <begin position="133"/>
        <end position="167"/>
    </location>
</feature>
<feature type="region of interest" description="Disordered" evidence="1">
    <location>
        <begin position="128"/>
        <end position="167"/>
    </location>
</feature>
<feature type="region of interest" description="Disordered" evidence="1">
    <location>
        <begin position="70"/>
        <end position="97"/>
    </location>
</feature>
<organism evidence="2 3">
    <name type="scientific">Ascaris lumbricoides</name>
    <name type="common">Giant roundworm</name>
    <dbReference type="NCBI Taxonomy" id="6252"/>
    <lineage>
        <taxon>Eukaryota</taxon>
        <taxon>Metazoa</taxon>
        <taxon>Ecdysozoa</taxon>
        <taxon>Nematoda</taxon>
        <taxon>Chromadorea</taxon>
        <taxon>Rhabditida</taxon>
        <taxon>Spirurina</taxon>
        <taxon>Ascaridomorpha</taxon>
        <taxon>Ascaridoidea</taxon>
        <taxon>Ascarididae</taxon>
        <taxon>Ascaris</taxon>
    </lineage>
</organism>
<dbReference type="Proteomes" id="UP000036681">
    <property type="component" value="Unplaced"/>
</dbReference>
<reference evidence="3" key="1">
    <citation type="submission" date="2017-02" db="UniProtKB">
        <authorList>
            <consortium name="WormBaseParasite"/>
        </authorList>
    </citation>
    <scope>IDENTIFICATION</scope>
</reference>
<dbReference type="WBParaSite" id="ALUE_0000338501-mRNA-1">
    <property type="protein sequence ID" value="ALUE_0000338501-mRNA-1"/>
    <property type="gene ID" value="ALUE_0000338501"/>
</dbReference>
<proteinExistence type="predicted"/>
<feature type="region of interest" description="Disordered" evidence="1">
    <location>
        <begin position="288"/>
        <end position="310"/>
    </location>
</feature>
<feature type="compositionally biased region" description="Basic and acidic residues" evidence="1">
    <location>
        <begin position="78"/>
        <end position="97"/>
    </location>
</feature>
<protein>
    <submittedName>
        <fullName evidence="3">Btz domain-containing protein</fullName>
    </submittedName>
</protein>
<accession>A0A0M3HNR3</accession>
<evidence type="ECO:0000313" key="2">
    <source>
        <dbReference type="Proteomes" id="UP000036681"/>
    </source>
</evidence>
<evidence type="ECO:0000313" key="3">
    <source>
        <dbReference type="WBParaSite" id="ALUE_0000338501-mRNA-1"/>
    </source>
</evidence>